<feature type="region of interest" description="Disordered" evidence="1">
    <location>
        <begin position="1"/>
        <end position="88"/>
    </location>
</feature>
<dbReference type="PANTHER" id="PTHR12436">
    <property type="entry name" value="80 KDA MCM3-ASSOCIATED PROTEIN"/>
    <property type="match status" value="1"/>
</dbReference>
<evidence type="ECO:0000259" key="2">
    <source>
        <dbReference type="Pfam" id="PF03399"/>
    </source>
</evidence>
<dbReference type="PANTHER" id="PTHR12436:SF3">
    <property type="entry name" value="GERMINAL-CENTER ASSOCIATED NUCLEAR PROTEIN"/>
    <property type="match status" value="1"/>
</dbReference>
<reference evidence="4" key="1">
    <citation type="submission" date="2020-01" db="EMBL/GenBank/DDBJ databases">
        <authorList>
            <consortium name="DOE Joint Genome Institute"/>
            <person name="Haridas S."/>
            <person name="Albert R."/>
            <person name="Binder M."/>
            <person name="Bloem J."/>
            <person name="Labutti K."/>
            <person name="Salamov A."/>
            <person name="Andreopoulos B."/>
            <person name="Baker S.E."/>
            <person name="Barry K."/>
            <person name="Bills G."/>
            <person name="Bluhm B.H."/>
            <person name="Cannon C."/>
            <person name="Castanera R."/>
            <person name="Culley D.E."/>
            <person name="Daum C."/>
            <person name="Ezra D."/>
            <person name="Gonzalez J.B."/>
            <person name="Henrissat B."/>
            <person name="Kuo A."/>
            <person name="Liang C."/>
            <person name="Lipzen A."/>
            <person name="Lutzoni F."/>
            <person name="Magnuson J."/>
            <person name="Mondo S."/>
            <person name="Nolan M."/>
            <person name="Ohm R."/>
            <person name="Pangilinan J."/>
            <person name="Park H.-J."/>
            <person name="Ramirez L."/>
            <person name="Alfaro M."/>
            <person name="Sun H."/>
            <person name="Tritt A."/>
            <person name="Yoshinaga Y."/>
            <person name="Zwiers L.-H."/>
            <person name="Turgeon B.G."/>
            <person name="Goodwin S.B."/>
            <person name="Spatafora J.W."/>
            <person name="Crous P.W."/>
            <person name="Grigoriev I.V."/>
        </authorList>
    </citation>
    <scope>NUCLEOTIDE SEQUENCE</scope>
    <source>
        <strain evidence="4">CBS 342.82</strain>
    </source>
</reference>
<feature type="non-terminal residue" evidence="4">
    <location>
        <position position="485"/>
    </location>
</feature>
<dbReference type="Proteomes" id="UP000504637">
    <property type="component" value="Unplaced"/>
</dbReference>
<gene>
    <name evidence="4" type="ORF">K489DRAFT_425054</name>
</gene>
<proteinExistence type="predicted"/>
<evidence type="ECO:0000313" key="3">
    <source>
        <dbReference type="Proteomes" id="UP000504637"/>
    </source>
</evidence>
<dbReference type="AlphaFoldDB" id="A0A6J3M5K8"/>
<dbReference type="InterPro" id="IPR045107">
    <property type="entry name" value="SAC3/GANP/THP3"/>
</dbReference>
<keyword evidence="3" id="KW-1185">Reference proteome</keyword>
<dbReference type="GO" id="GO:0006406">
    <property type="term" value="P:mRNA export from nucleus"/>
    <property type="evidence" value="ECO:0007669"/>
    <property type="project" value="TreeGrafter"/>
</dbReference>
<accession>A0A6J3M5K8</accession>
<reference evidence="4" key="2">
    <citation type="submission" date="2020-04" db="EMBL/GenBank/DDBJ databases">
        <authorList>
            <consortium name="NCBI Genome Project"/>
        </authorList>
    </citation>
    <scope>NUCLEOTIDE SEQUENCE</scope>
    <source>
        <strain evidence="4">CBS 342.82</strain>
    </source>
</reference>
<evidence type="ECO:0000313" key="4">
    <source>
        <dbReference type="RefSeq" id="XP_033460199.1"/>
    </source>
</evidence>
<feature type="domain" description="SAC3/GANP/THP3 conserved" evidence="2">
    <location>
        <begin position="136"/>
        <end position="474"/>
    </location>
</feature>
<dbReference type="OrthoDB" id="264795at2759"/>
<sequence length="485" mass="55294">MTMSSVRGGTAAGRGRGTSAPGSTLRGSSNGRGRSSRGRGRGGAASTQRNAEEKSTPSMNKVTQGGFVKPKKSVHWAQEQEIEPDSNEDLADRYARLKRNREKERANAIRSGLLADPEKPRALVDAITPVGTCQDMCAEYERVERAVRNEVWDEEKVIQFEMKRRGNDLTMISYARTDAPMDEPRMVKIFKRSAAGDEEQLPSDLRPPRVLLRTCEYLFDELIGNSPSLAKVHNFVWNRTRAVRRDFSIQQLSKPDDLRIAIECYERIARFHILSLHDLAQPVKPYPEYDYKQDREQLDKTLLSLMQYYDDSRGRIELPNEPEFRAYCIVFQLQDFTPDLEDRVQTWPIEVASDSRVQTALEMYAAAGSITELKGPLKTSAIQQFNAQQDWQVFFNVVESTRVSFLMGCVAEIFFNFVRHQTLDCIVRSAPRLRQTGRPNPNHLVEVDVLRNLFAFDEDDETIDFCARYGLTLQESDGDFKIDIG</sequence>
<dbReference type="RefSeq" id="XP_033460199.1">
    <property type="nucleotide sequence ID" value="XM_033608279.1"/>
</dbReference>
<dbReference type="GO" id="GO:0070390">
    <property type="term" value="C:transcription export complex 2"/>
    <property type="evidence" value="ECO:0007669"/>
    <property type="project" value="TreeGrafter"/>
</dbReference>
<name>A0A6J3M5K8_9PEZI</name>
<dbReference type="InterPro" id="IPR005062">
    <property type="entry name" value="SAC3/GANP/THP3_conserved"/>
</dbReference>
<feature type="compositionally biased region" description="Low complexity" evidence="1">
    <location>
        <begin position="17"/>
        <end position="33"/>
    </location>
</feature>
<dbReference type="Pfam" id="PF03399">
    <property type="entry name" value="SAC3_GANP"/>
    <property type="match status" value="1"/>
</dbReference>
<dbReference type="GeneID" id="54366079"/>
<protein>
    <recommendedName>
        <fullName evidence="2">SAC3/GANP/THP3 conserved domain-containing protein</fullName>
    </recommendedName>
</protein>
<evidence type="ECO:0000256" key="1">
    <source>
        <dbReference type="SAM" id="MobiDB-lite"/>
    </source>
</evidence>
<dbReference type="GO" id="GO:0005737">
    <property type="term" value="C:cytoplasm"/>
    <property type="evidence" value="ECO:0007669"/>
    <property type="project" value="TreeGrafter"/>
</dbReference>
<reference evidence="4" key="3">
    <citation type="submission" date="2025-08" db="UniProtKB">
        <authorList>
            <consortium name="RefSeq"/>
        </authorList>
    </citation>
    <scope>IDENTIFICATION</scope>
    <source>
        <strain evidence="4">CBS 342.82</strain>
    </source>
</reference>
<dbReference type="Gene3D" id="1.25.40.990">
    <property type="match status" value="1"/>
</dbReference>
<organism evidence="4">
    <name type="scientific">Dissoconium aciculare CBS 342.82</name>
    <dbReference type="NCBI Taxonomy" id="1314786"/>
    <lineage>
        <taxon>Eukaryota</taxon>
        <taxon>Fungi</taxon>
        <taxon>Dikarya</taxon>
        <taxon>Ascomycota</taxon>
        <taxon>Pezizomycotina</taxon>
        <taxon>Dothideomycetes</taxon>
        <taxon>Dothideomycetidae</taxon>
        <taxon>Mycosphaerellales</taxon>
        <taxon>Dissoconiaceae</taxon>
        <taxon>Dissoconium</taxon>
    </lineage>
</organism>